<sequence length="451" mass="48989">MGRHPKQPNHQLAELLDETRSSRKGLARRVVERGRAVGIELRYDHTSVGRWLAGERPTPPGPNLIAEVLTELCGRRITPFDCGMSASESADLGLEFSLSLSEATASVTELWRSDVERRRFLEGAAYAVAVYPIASMRWLTLPGREHPVSSAGFRRVGVADIDAVRTMTTAFRDLDNQVGGGKVRSTVVHYLHTSVAPLLRGSYTEEVGRRLFAVTAELTKLAGWAAYDLEEHGLAQRYLIQALRMARAAGDAALGAEILAAMSHQATYVGRPGDAVDLARAAQIAARSAGLPALEAGCHMVEAHGHAARSDARSCGGSLNAAEGAFDRDSPVRPTWLAYLDSAYMSAKAGQCFRDLGENDRAAVLARRSLDMSDGYQRGKVFNLCLLASSLTPEDPHEAVRIGTQALELSGTVESRRTGAYLRDVRARLAPYRDIPAVEEFRDRVANVRSV</sequence>
<name>A0A1W0AT72_9NOCA</name>
<keyword evidence="2" id="KW-1185">Reference proteome</keyword>
<protein>
    <recommendedName>
        <fullName evidence="3">Transcriptional regulator</fullName>
    </recommendedName>
</protein>
<dbReference type="STRING" id="1538463.B0T36_20360"/>
<dbReference type="OrthoDB" id="3213425at2"/>
<evidence type="ECO:0000313" key="1">
    <source>
        <dbReference type="EMBL" id="ONM49864.1"/>
    </source>
</evidence>
<evidence type="ECO:0008006" key="3">
    <source>
        <dbReference type="Google" id="ProtNLM"/>
    </source>
</evidence>
<gene>
    <name evidence="1" type="ORF">B0T46_05615</name>
</gene>
<reference evidence="1 2" key="1">
    <citation type="journal article" date="2016" name="Antonie Van Leeuwenhoek">
        <title>Nocardia donostiensis sp. nov., isolated from human respiratory specimens.</title>
        <authorList>
            <person name="Ercibengoa M."/>
            <person name="Bell M."/>
            <person name="Marimon J.M."/>
            <person name="Humrighouse B."/>
            <person name="Klenk H.P."/>
            <person name="Potter G."/>
            <person name="Perez-Trallero E."/>
        </authorList>
    </citation>
    <scope>NUCLEOTIDE SEQUENCE [LARGE SCALE GENOMIC DNA]</scope>
    <source>
        <strain evidence="1 2">X1655</strain>
    </source>
</reference>
<dbReference type="Proteomes" id="UP000188836">
    <property type="component" value="Unassembled WGS sequence"/>
</dbReference>
<dbReference type="EMBL" id="MUMY01000003">
    <property type="protein sequence ID" value="ONM49864.1"/>
    <property type="molecule type" value="Genomic_DNA"/>
</dbReference>
<organism evidence="1 2">
    <name type="scientific">Nocardia donostiensis</name>
    <dbReference type="NCBI Taxonomy" id="1538463"/>
    <lineage>
        <taxon>Bacteria</taxon>
        <taxon>Bacillati</taxon>
        <taxon>Actinomycetota</taxon>
        <taxon>Actinomycetes</taxon>
        <taxon>Mycobacteriales</taxon>
        <taxon>Nocardiaceae</taxon>
        <taxon>Nocardia</taxon>
    </lineage>
</organism>
<accession>A0A1W0AT72</accession>
<comment type="caution">
    <text evidence="1">The sequence shown here is derived from an EMBL/GenBank/DDBJ whole genome shotgun (WGS) entry which is preliminary data.</text>
</comment>
<dbReference type="AlphaFoldDB" id="A0A1W0AT72"/>
<proteinExistence type="predicted"/>
<evidence type="ECO:0000313" key="2">
    <source>
        <dbReference type="Proteomes" id="UP000188836"/>
    </source>
</evidence>